<accession>A0A1N7AQC1</accession>
<reference evidence="10 11" key="1">
    <citation type="submission" date="2020-08" db="EMBL/GenBank/DDBJ databases">
        <title>Genomic Encyclopedia of Type Strains, Phase IV (KMG-V): Genome sequencing to study the core and pangenomes of soil and plant-associated prokaryotes.</title>
        <authorList>
            <person name="Whitman W."/>
        </authorList>
    </citation>
    <scope>NUCLEOTIDE SEQUENCE [LARGE SCALE GENOMIC DNA]</scope>
    <source>
        <strain evidence="8 10">ANJLi2</strain>
        <strain evidence="9 11">MP601</strain>
    </source>
</reference>
<organism evidence="9 11">
    <name type="scientific">Mucilaginibacter lappiensis</name>
    <dbReference type="NCBI Taxonomy" id="354630"/>
    <lineage>
        <taxon>Bacteria</taxon>
        <taxon>Pseudomonadati</taxon>
        <taxon>Bacteroidota</taxon>
        <taxon>Sphingobacteriia</taxon>
        <taxon>Sphingobacteriales</taxon>
        <taxon>Sphingobacteriaceae</taxon>
        <taxon>Mucilaginibacter</taxon>
    </lineage>
</organism>
<evidence type="ECO:0000259" key="6">
    <source>
        <dbReference type="Pfam" id="PF07980"/>
    </source>
</evidence>
<proteinExistence type="inferred from homology"/>
<dbReference type="Proteomes" id="UP000548326">
    <property type="component" value="Unassembled WGS sequence"/>
</dbReference>
<comment type="subcellular location">
    <subcellularLocation>
        <location evidence="1">Cell outer membrane</location>
    </subcellularLocation>
</comment>
<dbReference type="Proteomes" id="UP000541583">
    <property type="component" value="Unassembled WGS sequence"/>
</dbReference>
<evidence type="ECO:0000256" key="3">
    <source>
        <dbReference type="ARBA" id="ARBA00022729"/>
    </source>
</evidence>
<dbReference type="SUPFAM" id="SSF48452">
    <property type="entry name" value="TPR-like"/>
    <property type="match status" value="1"/>
</dbReference>
<keyword evidence="10" id="KW-1185">Reference proteome</keyword>
<dbReference type="Pfam" id="PF07980">
    <property type="entry name" value="SusD_RagB"/>
    <property type="match status" value="1"/>
</dbReference>
<sequence>MKKIHLKVIVPLVLVALCLAYSCKKNLLTQNPLGNLKPENVANAAGVNGMLIGAYSLLDGVGGIGGGSNASGSNWMFGSITAGDAYKGSQPSDGGQDALPVGNFTANTANPYITARYTLLFDGVARSNDVLRTIPLAKDLAASDAKVLAAEAKFLRGFYYLELRKMYGQVPYVDETMKDYNVPNTAEIFPKIEADFSAAITDLPATQPQAGRANSWAAKAYLAKTYMFEHKYTQALPVLRDLIANGVTARGQKYALNPVFQTNFSPEASQKNSPESVFAAQNSVNDGSLGQNGNAGDDLNFPYGGPGGCCGWFNPSQSLANSFKTDANGLPLVTGFDVVGQDVSNGATPWSGSVDPRLDITVGRPNIPYLDWGNPPAAWIRDPTDGVFNPRKNVYSQSEKGSNSDVTPGVWNNVQLTSNNINLMRYSDILLMAAEAEIEVGITANAEQDVNLVRERAANPDGWVYKGAAYSTGTSTYARNTAGATAADNYVVKDYPAGSFSDKNYARKAIRFERKLEFGMEGIRFFDLQRWDGASTGLPNGSLVSDGSMATEINAFFAYDVRINSQLQGAHFTPGLNEYYPIPQSQIDLSKSLGGGKTILVQNKGY</sequence>
<dbReference type="STRING" id="354630.SAMN05421821_10779"/>
<dbReference type="InterPro" id="IPR011990">
    <property type="entry name" value="TPR-like_helical_dom_sf"/>
</dbReference>
<keyword evidence="4" id="KW-0472">Membrane</keyword>
<gene>
    <name evidence="9" type="ORF">HDF22_005555</name>
    <name evidence="8" type="ORF">HDF23_003317</name>
</gene>
<dbReference type="RefSeq" id="WP_076374268.1">
    <property type="nucleotide sequence ID" value="NZ_FTMG01000007.1"/>
</dbReference>
<name>A0A1N7AQC1_9SPHI</name>
<keyword evidence="5" id="KW-0998">Cell outer membrane</keyword>
<evidence type="ECO:0000313" key="9">
    <source>
        <dbReference type="EMBL" id="MBB6131404.1"/>
    </source>
</evidence>
<protein>
    <submittedName>
        <fullName evidence="9">Uncharacterized protein</fullName>
    </submittedName>
</protein>
<evidence type="ECO:0000256" key="4">
    <source>
        <dbReference type="ARBA" id="ARBA00023136"/>
    </source>
</evidence>
<evidence type="ECO:0000259" key="7">
    <source>
        <dbReference type="Pfam" id="PF14322"/>
    </source>
</evidence>
<evidence type="ECO:0000256" key="1">
    <source>
        <dbReference type="ARBA" id="ARBA00004442"/>
    </source>
</evidence>
<comment type="caution">
    <text evidence="9">The sequence shown here is derived from an EMBL/GenBank/DDBJ whole genome shotgun (WGS) entry which is preliminary data.</text>
</comment>
<dbReference type="EMBL" id="JACHCA010000023">
    <property type="protein sequence ID" value="MBB6131404.1"/>
    <property type="molecule type" value="Genomic_DNA"/>
</dbReference>
<dbReference type="InterPro" id="IPR012944">
    <property type="entry name" value="SusD_RagB_dom"/>
</dbReference>
<keyword evidence="3" id="KW-0732">Signal</keyword>
<dbReference type="AlphaFoldDB" id="A0A1N7AQC1"/>
<evidence type="ECO:0000256" key="2">
    <source>
        <dbReference type="ARBA" id="ARBA00006275"/>
    </source>
</evidence>
<dbReference type="Gene3D" id="1.25.40.390">
    <property type="match status" value="1"/>
</dbReference>
<feature type="domain" description="RagB/SusD" evidence="6">
    <location>
        <begin position="274"/>
        <end position="606"/>
    </location>
</feature>
<dbReference type="PROSITE" id="PS51257">
    <property type="entry name" value="PROKAR_LIPOPROTEIN"/>
    <property type="match status" value="1"/>
</dbReference>
<dbReference type="GO" id="GO:0009279">
    <property type="term" value="C:cell outer membrane"/>
    <property type="evidence" value="ECO:0007669"/>
    <property type="project" value="UniProtKB-SubCell"/>
</dbReference>
<evidence type="ECO:0000313" key="10">
    <source>
        <dbReference type="Proteomes" id="UP000541583"/>
    </source>
</evidence>
<dbReference type="EMBL" id="JACHCB010000008">
    <property type="protein sequence ID" value="MBB6110558.1"/>
    <property type="molecule type" value="Genomic_DNA"/>
</dbReference>
<comment type="similarity">
    <text evidence="2">Belongs to the SusD family.</text>
</comment>
<feature type="domain" description="SusD-like N-terminal" evidence="7">
    <location>
        <begin position="108"/>
        <end position="227"/>
    </location>
</feature>
<evidence type="ECO:0000313" key="8">
    <source>
        <dbReference type="EMBL" id="MBB6110558.1"/>
    </source>
</evidence>
<evidence type="ECO:0000256" key="5">
    <source>
        <dbReference type="ARBA" id="ARBA00023237"/>
    </source>
</evidence>
<dbReference type="InterPro" id="IPR033985">
    <property type="entry name" value="SusD-like_N"/>
</dbReference>
<dbReference type="Pfam" id="PF14322">
    <property type="entry name" value="SusD-like_3"/>
    <property type="match status" value="1"/>
</dbReference>
<dbReference type="OrthoDB" id="9792139at2"/>
<evidence type="ECO:0000313" key="11">
    <source>
        <dbReference type="Proteomes" id="UP000548326"/>
    </source>
</evidence>